<dbReference type="Proteomes" id="UP000829494">
    <property type="component" value="Chromosome"/>
</dbReference>
<evidence type="ECO:0000313" key="3">
    <source>
        <dbReference type="Proteomes" id="UP000829494"/>
    </source>
</evidence>
<protein>
    <submittedName>
        <fullName evidence="2">Uncharacterized protein</fullName>
    </submittedName>
</protein>
<feature type="region of interest" description="Disordered" evidence="1">
    <location>
        <begin position="103"/>
        <end position="178"/>
    </location>
</feature>
<evidence type="ECO:0000313" key="2">
    <source>
        <dbReference type="EMBL" id="UNZ00685.1"/>
    </source>
</evidence>
<reference evidence="2 3" key="1">
    <citation type="submission" date="2022-03" db="EMBL/GenBank/DDBJ databases">
        <title>Complete genome of Streptomyces rimosus ssp. rimosus R7 (=ATCC 10970).</title>
        <authorList>
            <person name="Beganovic S."/>
            <person name="Ruckert C."/>
            <person name="Busche T."/>
            <person name="Kalinowski J."/>
            <person name="Wittmann C."/>
        </authorList>
    </citation>
    <scope>NUCLEOTIDE SEQUENCE [LARGE SCALE GENOMIC DNA]</scope>
    <source>
        <strain evidence="2 3">R7</strain>
    </source>
</reference>
<accession>A0ABY3YSI2</accession>
<dbReference type="EMBL" id="CP094298">
    <property type="protein sequence ID" value="UNZ00685.1"/>
    <property type="molecule type" value="Genomic_DNA"/>
</dbReference>
<sequence length="178" mass="19401">MVTPVIRAETWDGTTVDAPSEEKLFDLLSEMNLRHRFVIVDRLDRGQPGQYYMQVHLNDDMSYQVEYRDGGPAQHFQAHVPGPFDHRGHETVASVLAAWAADRPGGGKRWTGRRAAEPDPRRAGRSAPRRPSPSTGPARPLLPSLPCADGPPGGSRIPGGSFCEGGVRPGGSRRWSIG</sequence>
<organism evidence="2 3">
    <name type="scientific">Streptomyces rimosus subsp. rimosus</name>
    <dbReference type="NCBI Taxonomy" id="132474"/>
    <lineage>
        <taxon>Bacteria</taxon>
        <taxon>Bacillati</taxon>
        <taxon>Actinomycetota</taxon>
        <taxon>Actinomycetes</taxon>
        <taxon>Kitasatosporales</taxon>
        <taxon>Streptomycetaceae</taxon>
        <taxon>Streptomyces</taxon>
    </lineage>
</organism>
<evidence type="ECO:0000256" key="1">
    <source>
        <dbReference type="SAM" id="MobiDB-lite"/>
    </source>
</evidence>
<name>A0ABY3YSI2_STRRM</name>
<proteinExistence type="predicted"/>
<gene>
    <name evidence="2" type="ORF">SRIMR7_00865</name>
</gene>
<keyword evidence="3" id="KW-1185">Reference proteome</keyword>